<evidence type="ECO:0000256" key="1">
    <source>
        <dbReference type="ARBA" id="ARBA00004585"/>
    </source>
</evidence>
<protein>
    <recommendedName>
        <fullName evidence="17">RING-type E3 ubiquitin transferase (cysteine targeting)</fullName>
        <ecNumber evidence="17">2.3.2.36</ecNumber>
    </recommendedName>
    <alternativeName>
        <fullName evidence="15">Peroxin-2</fullName>
    </alternativeName>
</protein>
<dbReference type="InterPro" id="IPR025654">
    <property type="entry name" value="PEX2/10"/>
</dbReference>
<evidence type="ECO:0000256" key="10">
    <source>
        <dbReference type="ARBA" id="ARBA00022833"/>
    </source>
</evidence>
<evidence type="ECO:0000256" key="17">
    <source>
        <dbReference type="ARBA" id="ARBA00034523"/>
    </source>
</evidence>
<keyword evidence="10" id="KW-0862">Zinc</keyword>
<evidence type="ECO:0000256" key="16">
    <source>
        <dbReference type="ARBA" id="ARBA00034438"/>
    </source>
</evidence>
<dbReference type="GO" id="GO:0008270">
    <property type="term" value="F:zinc ion binding"/>
    <property type="evidence" value="ECO:0007669"/>
    <property type="project" value="UniProtKB-KW"/>
</dbReference>
<sequence length="266" mass="30445">MPVSQFDSVALDNDLTNQIWTKFQKTILPRKHIGEIKLLLNTLIFLMTTKKIDQDRIATYGSSLTGTIFSTTKLRLFQTNVILPFLLPKLASKLLNHNTNFRVQILNKWTNIFNLLSLITFIQFIALESRPYLTFLHRIYGIKAILSNIPEGYTNSVSSSIEFQNTQLLYTSLLQLLANNVLRSSLLANILRRQKTKFTETTTDSNCPMCNTSPVVPYKSTCCERNYCYICIVKSMKYKVCQSCRSTSISGYSTYDGPKSFIKPRN</sequence>
<comment type="catalytic activity">
    <reaction evidence="16">
        <text>[E2 ubiquitin-conjugating enzyme]-S-ubiquitinyl-L-cysteine + [acceptor protein]-L-cysteine = [E2 ubiquitin-conjugating enzyme]-L-cysteine + [acceptor protein]-S-ubiquitinyl-L-cysteine.</text>
        <dbReference type="EC" id="2.3.2.36"/>
    </reaction>
</comment>
<evidence type="ECO:0000256" key="12">
    <source>
        <dbReference type="ARBA" id="ARBA00022989"/>
    </source>
</evidence>
<dbReference type="PANTHER" id="PTHR48178">
    <property type="entry name" value="PEROXISOME BIOGENESIS FACTOR 2"/>
    <property type="match status" value="1"/>
</dbReference>
<dbReference type="Proteomes" id="UP000190274">
    <property type="component" value="Chromosome H"/>
</dbReference>
<dbReference type="PANTHER" id="PTHR48178:SF1">
    <property type="entry name" value="PEROXISOME BIOGENESIS FACTOR 2"/>
    <property type="match status" value="1"/>
</dbReference>
<dbReference type="GO" id="GO:0016562">
    <property type="term" value="P:protein import into peroxisome matrix, receptor recycling"/>
    <property type="evidence" value="ECO:0007669"/>
    <property type="project" value="UniProtKB-ARBA"/>
</dbReference>
<evidence type="ECO:0000256" key="4">
    <source>
        <dbReference type="ARBA" id="ARBA00022448"/>
    </source>
</evidence>
<dbReference type="GO" id="GO:0016567">
    <property type="term" value="P:protein ubiquitination"/>
    <property type="evidence" value="ECO:0007669"/>
    <property type="project" value="UniProtKB-ARBA"/>
</dbReference>
<evidence type="ECO:0000259" key="18">
    <source>
        <dbReference type="Pfam" id="PF04757"/>
    </source>
</evidence>
<keyword evidence="6" id="KW-0812">Transmembrane</keyword>
<evidence type="ECO:0000256" key="14">
    <source>
        <dbReference type="ARBA" id="ARBA00023140"/>
    </source>
</evidence>
<evidence type="ECO:0000256" key="5">
    <source>
        <dbReference type="ARBA" id="ARBA00022679"/>
    </source>
</evidence>
<keyword evidence="11" id="KW-0653">Protein transport</keyword>
<evidence type="ECO:0000256" key="9">
    <source>
        <dbReference type="ARBA" id="ARBA00022786"/>
    </source>
</evidence>
<feature type="domain" description="Pex N-terminal" evidence="18">
    <location>
        <begin position="28"/>
        <end position="179"/>
    </location>
</feature>
<evidence type="ECO:0000256" key="3">
    <source>
        <dbReference type="ARBA" id="ARBA00008704"/>
    </source>
</evidence>
<dbReference type="EMBL" id="LT598461">
    <property type="protein sequence ID" value="SCU96873.1"/>
    <property type="molecule type" value="Genomic_DNA"/>
</dbReference>
<keyword evidence="9" id="KW-0833">Ubl conjugation pathway</keyword>
<evidence type="ECO:0000256" key="13">
    <source>
        <dbReference type="ARBA" id="ARBA00023136"/>
    </source>
</evidence>
<evidence type="ECO:0000256" key="15">
    <source>
        <dbReference type="ARBA" id="ARBA00032511"/>
    </source>
</evidence>
<dbReference type="AlphaFoldDB" id="A0A1G4K047"/>
<keyword evidence="20" id="KW-1185">Reference proteome</keyword>
<comment type="subcellular location">
    <subcellularLocation>
        <location evidence="1">Peroxisome membrane</location>
        <topology evidence="1">Multi-pass membrane protein</topology>
    </subcellularLocation>
</comment>
<keyword evidence="8" id="KW-0863">Zinc-finger</keyword>
<accession>A0A1G4K047</accession>
<reference evidence="19 20" key="1">
    <citation type="submission" date="2016-03" db="EMBL/GenBank/DDBJ databases">
        <authorList>
            <person name="Devillers H."/>
        </authorList>
    </citation>
    <scope>NUCLEOTIDE SEQUENCE [LARGE SCALE GENOMIC DNA]</scope>
    <source>
        <strain evidence="19">CBS 10888</strain>
    </source>
</reference>
<dbReference type="GO" id="GO:0061630">
    <property type="term" value="F:ubiquitin protein ligase activity"/>
    <property type="evidence" value="ECO:0007669"/>
    <property type="project" value="UniProtKB-EC"/>
</dbReference>
<keyword evidence="13" id="KW-0472">Membrane</keyword>
<evidence type="ECO:0000256" key="8">
    <source>
        <dbReference type="ARBA" id="ARBA00022771"/>
    </source>
</evidence>
<name>A0A1G4K047_9SACH</name>
<dbReference type="Pfam" id="PF04757">
    <property type="entry name" value="Pex2_Pex12"/>
    <property type="match status" value="1"/>
</dbReference>
<evidence type="ECO:0000256" key="11">
    <source>
        <dbReference type="ARBA" id="ARBA00022927"/>
    </source>
</evidence>
<keyword evidence="5" id="KW-0808">Transferase</keyword>
<dbReference type="GO" id="GO:0005778">
    <property type="term" value="C:peroxisomal membrane"/>
    <property type="evidence" value="ECO:0007669"/>
    <property type="project" value="UniProtKB-SubCell"/>
</dbReference>
<evidence type="ECO:0000313" key="20">
    <source>
        <dbReference type="Proteomes" id="UP000190274"/>
    </source>
</evidence>
<keyword evidence="7" id="KW-0479">Metal-binding</keyword>
<evidence type="ECO:0000256" key="7">
    <source>
        <dbReference type="ARBA" id="ARBA00022723"/>
    </source>
</evidence>
<dbReference type="InterPro" id="IPR006845">
    <property type="entry name" value="Pex_N"/>
</dbReference>
<comment type="pathway">
    <text evidence="2">Protein modification; protein ubiquitination.</text>
</comment>
<dbReference type="EC" id="2.3.2.36" evidence="17"/>
<evidence type="ECO:0000256" key="6">
    <source>
        <dbReference type="ARBA" id="ARBA00022692"/>
    </source>
</evidence>
<organism evidence="19 20">
    <name type="scientific">Lachancea dasiensis</name>
    <dbReference type="NCBI Taxonomy" id="1072105"/>
    <lineage>
        <taxon>Eukaryota</taxon>
        <taxon>Fungi</taxon>
        <taxon>Dikarya</taxon>
        <taxon>Ascomycota</taxon>
        <taxon>Saccharomycotina</taxon>
        <taxon>Saccharomycetes</taxon>
        <taxon>Saccharomycetales</taxon>
        <taxon>Saccharomycetaceae</taxon>
        <taxon>Lachancea</taxon>
    </lineage>
</organism>
<evidence type="ECO:0000313" key="19">
    <source>
        <dbReference type="EMBL" id="SCU96873.1"/>
    </source>
</evidence>
<gene>
    <name evidence="19" type="ORF">LADA_0H03202G</name>
</gene>
<proteinExistence type="inferred from homology"/>
<keyword evidence="4" id="KW-0813">Transport</keyword>
<keyword evidence="14" id="KW-0576">Peroxisome</keyword>
<keyword evidence="12" id="KW-1133">Transmembrane helix</keyword>
<dbReference type="STRING" id="1266660.A0A1G4K047"/>
<dbReference type="OrthoDB" id="1701437at2759"/>
<evidence type="ECO:0000256" key="2">
    <source>
        <dbReference type="ARBA" id="ARBA00004906"/>
    </source>
</evidence>
<comment type="similarity">
    <text evidence="3">Belongs to the pex2/pex10/pex12 family.</text>
</comment>